<dbReference type="Proteomes" id="UP000663842">
    <property type="component" value="Unassembled WGS sequence"/>
</dbReference>
<dbReference type="AlphaFoldDB" id="A0A817AM17"/>
<evidence type="ECO:0000313" key="4">
    <source>
        <dbReference type="Proteomes" id="UP000663887"/>
    </source>
</evidence>
<evidence type="ECO:0000313" key="2">
    <source>
        <dbReference type="EMBL" id="CAF2260373.1"/>
    </source>
</evidence>
<comment type="caution">
    <text evidence="2">The sequence shown here is derived from an EMBL/GenBank/DDBJ whole genome shotgun (WGS) entry which is preliminary data.</text>
</comment>
<gene>
    <name evidence="3" type="ORF">UXM345_LOCUS6587</name>
    <name evidence="2" type="ORF">XDN619_LOCUS36077</name>
</gene>
<evidence type="ECO:0000313" key="3">
    <source>
        <dbReference type="EMBL" id="CAF3830788.1"/>
    </source>
</evidence>
<protein>
    <submittedName>
        <fullName evidence="2">Uncharacterized protein</fullName>
    </submittedName>
</protein>
<feature type="region of interest" description="Disordered" evidence="1">
    <location>
        <begin position="23"/>
        <end position="44"/>
    </location>
</feature>
<dbReference type="EMBL" id="CAJOBF010000524">
    <property type="protein sequence ID" value="CAF3830788.1"/>
    <property type="molecule type" value="Genomic_DNA"/>
</dbReference>
<reference evidence="2" key="1">
    <citation type="submission" date="2021-02" db="EMBL/GenBank/DDBJ databases">
        <authorList>
            <person name="Nowell W R."/>
        </authorList>
    </citation>
    <scope>NUCLEOTIDE SEQUENCE</scope>
</reference>
<dbReference type="Proteomes" id="UP000663887">
    <property type="component" value="Unassembled WGS sequence"/>
</dbReference>
<accession>A0A817AM17</accession>
<name>A0A817AM17_9BILA</name>
<sequence>MARPMQHSQSTWNEVDLSQKFSQLSSSLQHPKQKKKTNKVSRRSKIIPHTELDLTQIIGVNINQVPPFLRSASESFKEKIHDIRPKISQNHLEELRHVAILMYKMLLLEKLQTLWITYRKSGMGELQQPTSIKHVGLKIWLFEIRSRIKHVENANITDDEKCQLFVDHCQKKLNDQNELYRNQLRYRTSHIVDYTSAMELTIENFVKQGFMYQRIEYDCQIALVQYHYTDAVLKRQYLIENPTENQIRLFKHLSKLKYEEAITKYHFNSLKQCIPEHLALNFIRNQLIEKPSIIDSIQDGTIRKKLSKHYIEVVEQANADIMILARDTAERQMRQYQTKYNMEMNQMWQHEKILPTDQRLTSTMIHLMEKRLTNIDARLEFICKCKAQLFQLNTNVL</sequence>
<organism evidence="2 4">
    <name type="scientific">Rotaria magnacalcarata</name>
    <dbReference type="NCBI Taxonomy" id="392030"/>
    <lineage>
        <taxon>Eukaryota</taxon>
        <taxon>Metazoa</taxon>
        <taxon>Spiralia</taxon>
        <taxon>Gnathifera</taxon>
        <taxon>Rotifera</taxon>
        <taxon>Eurotatoria</taxon>
        <taxon>Bdelloidea</taxon>
        <taxon>Philodinida</taxon>
        <taxon>Philodinidae</taxon>
        <taxon>Rotaria</taxon>
    </lineage>
</organism>
<proteinExistence type="predicted"/>
<evidence type="ECO:0000256" key="1">
    <source>
        <dbReference type="SAM" id="MobiDB-lite"/>
    </source>
</evidence>
<dbReference type="EMBL" id="CAJNRG010018593">
    <property type="protein sequence ID" value="CAF2260373.1"/>
    <property type="molecule type" value="Genomic_DNA"/>
</dbReference>
<feature type="compositionally biased region" description="Basic residues" evidence="1">
    <location>
        <begin position="31"/>
        <end position="44"/>
    </location>
</feature>